<gene>
    <name evidence="1" type="ORF">H0P51_23185</name>
</gene>
<keyword evidence="2" id="KW-1185">Reference proteome</keyword>
<dbReference type="EMBL" id="CP059165">
    <property type="protein sequence ID" value="QLL06596.1"/>
    <property type="molecule type" value="Genomic_DNA"/>
</dbReference>
<accession>A0A7D6I621</accession>
<dbReference type="Proteomes" id="UP000510682">
    <property type="component" value="Chromosome"/>
</dbReference>
<evidence type="ECO:0000313" key="2">
    <source>
        <dbReference type="Proteomes" id="UP000510682"/>
    </source>
</evidence>
<dbReference type="InterPro" id="IPR008930">
    <property type="entry name" value="Terpenoid_cyclase/PrenylTrfase"/>
</dbReference>
<dbReference type="KEGG" id="mgor:H0P51_23185"/>
<proteinExistence type="predicted"/>
<dbReference type="SUPFAM" id="SSF48239">
    <property type="entry name" value="Terpenoid cyclases/Protein prenyltransferases"/>
    <property type="match status" value="1"/>
</dbReference>
<organism evidence="1 2">
    <name type="scientific">Mycobacterium vicinigordonae</name>
    <dbReference type="NCBI Taxonomy" id="1719132"/>
    <lineage>
        <taxon>Bacteria</taxon>
        <taxon>Bacillati</taxon>
        <taxon>Actinomycetota</taxon>
        <taxon>Actinomycetes</taxon>
        <taxon>Mycobacteriales</taxon>
        <taxon>Mycobacteriaceae</taxon>
        <taxon>Mycobacterium</taxon>
    </lineage>
</organism>
<dbReference type="RefSeq" id="WP_180915174.1">
    <property type="nucleotide sequence ID" value="NZ_CP059165.1"/>
</dbReference>
<reference evidence="1" key="2">
    <citation type="submission" date="2020-07" db="EMBL/GenBank/DDBJ databases">
        <authorList>
            <person name="Yu X."/>
        </authorList>
    </citation>
    <scope>NUCLEOTIDE SEQUENCE [LARGE SCALE GENOMIC DNA]</scope>
    <source>
        <strain evidence="1">24T</strain>
    </source>
</reference>
<dbReference type="AlphaFoldDB" id="A0A7D6I621"/>
<reference evidence="1" key="1">
    <citation type="submission" date="2020-07" db="EMBL/GenBank/DDBJ databases">
        <title>Description of Mycobacterium gordonae subsp. intergordonae subsp.nov. and Mycobacterium gordonae subsp. gordonae subsp. nov.</title>
        <authorList>
            <person name="Huang H."/>
        </authorList>
    </citation>
    <scope>NUCLEOTIDE SEQUENCE [LARGE SCALE GENOMIC DNA]</scope>
    <source>
        <strain evidence="1">24T</strain>
    </source>
</reference>
<evidence type="ECO:0000313" key="1">
    <source>
        <dbReference type="EMBL" id="QLL06596.1"/>
    </source>
</evidence>
<name>A0A7D6I621_9MYCO</name>
<protein>
    <recommendedName>
        <fullName evidence="3">Squalene cyclase C-terminal domain-containing protein</fullName>
    </recommendedName>
</protein>
<evidence type="ECO:0008006" key="3">
    <source>
        <dbReference type="Google" id="ProtNLM"/>
    </source>
</evidence>
<sequence length="338" mass="37580">MNTPIQRAITYLAEQHAIGYPNAVHKMGSYSTAKFVQLAADHLGLTADQVHKFSTFTCENKAYHVAMITDALQDAVEAGHSQCQAMVDDNVDYLLGCRDEISWRYFPGFDPLPYDADSLGQITQVLVRAGRAEPEILEKAFELAALNAWPDGPISTFFATDPNDRITVNKIWGRGRDDSGRDAEVVANLLYGAMLYQDRVGDSPLTPLLETATKWLTIQQQPMGFWRAAWYVGTSYSTYIVVRQLVAAGGYQESVDHAVRFLSQAPAPDPLNRALAMLAMTATNRTPDREDLDLLRDTQFHDGSWEAIPLLDNHARIWGSRAVSTAICLKALVRQESQ</sequence>
<dbReference type="Gene3D" id="1.50.10.20">
    <property type="match status" value="1"/>
</dbReference>